<feature type="domain" description="Ubiquitin 3 binding protein But2 C-terminal" evidence="2">
    <location>
        <begin position="110"/>
        <end position="267"/>
    </location>
</feature>
<dbReference type="OrthoDB" id="3350619at2759"/>
<keyword evidence="4" id="KW-1185">Reference proteome</keyword>
<dbReference type="InterPro" id="IPR018620">
    <property type="entry name" value="Ubiquitin3-bd_protein_But2_C"/>
</dbReference>
<comment type="caution">
    <text evidence="3">The sequence shown here is derived from an EMBL/GenBank/DDBJ whole genome shotgun (WGS) entry which is preliminary data.</text>
</comment>
<evidence type="ECO:0000256" key="1">
    <source>
        <dbReference type="SAM" id="Phobius"/>
    </source>
</evidence>
<keyword evidence="1" id="KW-1133">Transmembrane helix</keyword>
<sequence length="287" mass="32379">MAAYAPLLSEPAFAADVQANGWGSPGSRRSGKLLRRVSHRIFEETDRTVWFVLFACLVSVTTLCVHLGIFYYPAPPSTPSPEKLTYPNPYIGLEKAVLVDPAPAAPIVNFPLLLAQINSSDPTAAYVQQPHWNSYFGMIYPEDREFLINTEVSTIAQFRTLDFGMERCVATLEIPSQDQIQDKPSKSISTSAVPFTMEIWVLDAEERIDPHSLTWATRPTRIDLLTTMVFHRGYNLLHSSPFLCQARTFLAFEIRCSACHLHFRQDKKSPRLAFFITQHPSSLDVED</sequence>
<evidence type="ECO:0000259" key="2">
    <source>
        <dbReference type="Pfam" id="PF09792"/>
    </source>
</evidence>
<dbReference type="Pfam" id="PF09792">
    <property type="entry name" value="But2"/>
    <property type="match status" value="1"/>
</dbReference>
<name>A0A8H6XT53_9AGAR</name>
<accession>A0A8H6XT53</accession>
<protein>
    <recommendedName>
        <fullName evidence="2">Ubiquitin 3 binding protein But2 C-terminal domain-containing protein</fullName>
    </recommendedName>
</protein>
<evidence type="ECO:0000313" key="4">
    <source>
        <dbReference type="Proteomes" id="UP000620124"/>
    </source>
</evidence>
<dbReference type="Proteomes" id="UP000620124">
    <property type="component" value="Unassembled WGS sequence"/>
</dbReference>
<gene>
    <name evidence="3" type="ORF">MVEN_01615900</name>
</gene>
<dbReference type="EMBL" id="JACAZI010000013">
    <property type="protein sequence ID" value="KAF7345936.1"/>
    <property type="molecule type" value="Genomic_DNA"/>
</dbReference>
<keyword evidence="1" id="KW-0472">Membrane</keyword>
<keyword evidence="1" id="KW-0812">Transmembrane</keyword>
<organism evidence="3 4">
    <name type="scientific">Mycena venus</name>
    <dbReference type="NCBI Taxonomy" id="2733690"/>
    <lineage>
        <taxon>Eukaryota</taxon>
        <taxon>Fungi</taxon>
        <taxon>Dikarya</taxon>
        <taxon>Basidiomycota</taxon>
        <taxon>Agaricomycotina</taxon>
        <taxon>Agaricomycetes</taxon>
        <taxon>Agaricomycetidae</taxon>
        <taxon>Agaricales</taxon>
        <taxon>Marasmiineae</taxon>
        <taxon>Mycenaceae</taxon>
        <taxon>Mycena</taxon>
    </lineage>
</organism>
<dbReference type="AlphaFoldDB" id="A0A8H6XT53"/>
<feature type="transmembrane region" description="Helical" evidence="1">
    <location>
        <begin position="49"/>
        <end position="72"/>
    </location>
</feature>
<reference evidence="3" key="1">
    <citation type="submission" date="2020-05" db="EMBL/GenBank/DDBJ databases">
        <title>Mycena genomes resolve the evolution of fungal bioluminescence.</title>
        <authorList>
            <person name="Tsai I.J."/>
        </authorList>
    </citation>
    <scope>NUCLEOTIDE SEQUENCE</scope>
    <source>
        <strain evidence="3">CCC161011</strain>
    </source>
</reference>
<proteinExistence type="predicted"/>
<evidence type="ECO:0000313" key="3">
    <source>
        <dbReference type="EMBL" id="KAF7345936.1"/>
    </source>
</evidence>